<dbReference type="EC" id="2.4.1.-" evidence="2"/>
<name>A0A645AAM4_9ZZZZ</name>
<keyword evidence="2" id="KW-0328">Glycosyltransferase</keyword>
<dbReference type="CDD" id="cd03801">
    <property type="entry name" value="GT4_PimA-like"/>
    <property type="match status" value="1"/>
</dbReference>
<dbReference type="EMBL" id="VSSQ01011393">
    <property type="protein sequence ID" value="MPM46734.1"/>
    <property type="molecule type" value="Genomic_DNA"/>
</dbReference>
<dbReference type="InterPro" id="IPR050194">
    <property type="entry name" value="Glycosyltransferase_grp1"/>
</dbReference>
<comment type="caution">
    <text evidence="2">The sequence shown here is derived from an EMBL/GenBank/DDBJ whole genome shotgun (WGS) entry which is preliminary data.</text>
</comment>
<dbReference type="InterPro" id="IPR001296">
    <property type="entry name" value="Glyco_trans_1"/>
</dbReference>
<organism evidence="2">
    <name type="scientific">bioreactor metagenome</name>
    <dbReference type="NCBI Taxonomy" id="1076179"/>
    <lineage>
        <taxon>unclassified sequences</taxon>
        <taxon>metagenomes</taxon>
        <taxon>ecological metagenomes</taxon>
    </lineage>
</organism>
<accession>A0A645AAM4</accession>
<sequence length="206" mass="21844">MDLQEADRLGIGPFPRDPDRPATVFAVARAVRVKGLDLLIRAFAAAVLPPRTRLVIGGDGPELAGLTALADGLGIGAQVDFLGRRDRSQVIEAMAGADLIVVPSRIEAFGIVVLEAWRSGTALLATSHGGPADLITDGVDGILVDPEDREGFATTLSALLSDRATLDRLGATGRRTVGAFTWTRTADDYEAVYDTARHKERDGREA</sequence>
<feature type="domain" description="Glycosyl transferase family 1" evidence="1">
    <location>
        <begin position="18"/>
        <end position="175"/>
    </location>
</feature>
<dbReference type="SUPFAM" id="SSF53756">
    <property type="entry name" value="UDP-Glycosyltransferase/glycogen phosphorylase"/>
    <property type="match status" value="1"/>
</dbReference>
<dbReference type="Pfam" id="PF00534">
    <property type="entry name" value="Glycos_transf_1"/>
    <property type="match status" value="1"/>
</dbReference>
<keyword evidence="2" id="KW-0808">Transferase</keyword>
<reference evidence="2" key="1">
    <citation type="submission" date="2019-08" db="EMBL/GenBank/DDBJ databases">
        <authorList>
            <person name="Kucharzyk K."/>
            <person name="Murdoch R.W."/>
            <person name="Higgins S."/>
            <person name="Loffler F."/>
        </authorList>
    </citation>
    <scope>NUCLEOTIDE SEQUENCE</scope>
</reference>
<dbReference type="PANTHER" id="PTHR45947:SF3">
    <property type="entry name" value="SULFOQUINOVOSYL TRANSFERASE SQD2"/>
    <property type="match status" value="1"/>
</dbReference>
<dbReference type="PANTHER" id="PTHR45947">
    <property type="entry name" value="SULFOQUINOVOSYL TRANSFERASE SQD2"/>
    <property type="match status" value="1"/>
</dbReference>
<dbReference type="GO" id="GO:0016758">
    <property type="term" value="F:hexosyltransferase activity"/>
    <property type="evidence" value="ECO:0007669"/>
    <property type="project" value="TreeGrafter"/>
</dbReference>
<dbReference type="Gene3D" id="3.40.50.2000">
    <property type="entry name" value="Glycogen Phosphorylase B"/>
    <property type="match status" value="2"/>
</dbReference>
<dbReference type="AlphaFoldDB" id="A0A645AAM4"/>
<evidence type="ECO:0000313" key="2">
    <source>
        <dbReference type="EMBL" id="MPM46734.1"/>
    </source>
</evidence>
<evidence type="ECO:0000259" key="1">
    <source>
        <dbReference type="Pfam" id="PF00534"/>
    </source>
</evidence>
<protein>
    <submittedName>
        <fullName evidence="2">N-acetyl-alpha-D-glucosaminyl L-malate synthase</fullName>
        <ecNumber evidence="2">2.4.1.-</ecNumber>
    </submittedName>
</protein>
<gene>
    <name evidence="2" type="primary">bshA_9</name>
    <name evidence="2" type="ORF">SDC9_93440</name>
</gene>
<proteinExistence type="predicted"/>